<dbReference type="Pfam" id="PF05065">
    <property type="entry name" value="Phage_capsid"/>
    <property type="match status" value="1"/>
</dbReference>
<name>E9RJA1_BACNA</name>
<feature type="compositionally biased region" description="Basic and acidic residues" evidence="2">
    <location>
        <begin position="56"/>
        <end position="79"/>
    </location>
</feature>
<reference evidence="4" key="1">
    <citation type="journal article" date="1997" name="Proc. Natl. Acad. Sci. U.S.A.">
        <title>Experimental surgery to create subgenomes of Bacillus subtilis 168.</title>
        <authorList>
            <person name="Itaya M."/>
            <person name="Tanaka T."/>
        </authorList>
    </citation>
    <scope>NUCLEOTIDE SEQUENCE</scope>
    <source>
        <strain evidence="4">IAM 11631</strain>
        <plasmid evidence="4">pLS32</plasmid>
    </source>
</reference>
<dbReference type="RefSeq" id="WP_013603369.1">
    <property type="nucleotide sequence ID" value="NC_015149.1"/>
</dbReference>
<dbReference type="InterPro" id="IPR024455">
    <property type="entry name" value="Phage_capsid"/>
</dbReference>
<keyword evidence="4" id="KW-0614">Plasmid</keyword>
<feature type="region of interest" description="Disordered" evidence="2">
    <location>
        <begin position="50"/>
        <end position="79"/>
    </location>
</feature>
<evidence type="ECO:0000259" key="3">
    <source>
        <dbReference type="Pfam" id="PF05065"/>
    </source>
</evidence>
<evidence type="ECO:0000313" key="4">
    <source>
        <dbReference type="EMBL" id="BAJ77100.1"/>
    </source>
</evidence>
<dbReference type="EMBL" id="AB615353">
    <property type="protein sequence ID" value="BAJ77100.1"/>
    <property type="molecule type" value="Genomic_DNA"/>
</dbReference>
<accession>E9RJA1</accession>
<dbReference type="NCBIfam" id="TIGR01554">
    <property type="entry name" value="major_cap_HK97"/>
    <property type="match status" value="1"/>
</dbReference>
<sequence length="382" mass="41592">MNLKALKEKRNALLDEADELLKNAEKEVRSLSADEKSKFDELTADVTDLNNQISELESRQKDGEKNEKTMEERKVDNKEKELRGIEQYLRRQDGEEVRALQTTSQGGAVIPENVEGTIVLKMEETSPVFARATKFPSVAGTLKIAKESLNSVAGFVGEGEDVSELQISFDEVKLAQKRVGAAISLSNQLINDAAVNIVDYSLNLLGRRVGKAVEKSILVGAGGEEFSGIVNDAEVQKIPVSGAVTIDNLMDLYNSIHPEFLASSSFIMQRGFFNQIAKMKDSMGHYYMQNGVVNGKLTYTLFGAEVIVTDQLPDGTPAIFGSVQDAYAVLVKKGFALQHVTGDTTQAIRGSQLLVLDGYMDGAVYNPQAISVLKVDTATTSA</sequence>
<evidence type="ECO:0000256" key="2">
    <source>
        <dbReference type="SAM" id="MobiDB-lite"/>
    </source>
</evidence>
<proteinExistence type="predicted"/>
<feature type="domain" description="Phage capsid-like C-terminal" evidence="3">
    <location>
        <begin position="106"/>
        <end position="374"/>
    </location>
</feature>
<dbReference type="Gene3D" id="3.30.2400.10">
    <property type="entry name" value="Major capsid protein gp5"/>
    <property type="match status" value="1"/>
</dbReference>
<evidence type="ECO:0000256" key="1">
    <source>
        <dbReference type="ARBA" id="ARBA00004328"/>
    </source>
</evidence>
<dbReference type="Gene3D" id="3.30.2320.10">
    <property type="entry name" value="hypothetical protein PF0899 domain"/>
    <property type="match status" value="1"/>
</dbReference>
<dbReference type="InterPro" id="IPR054612">
    <property type="entry name" value="Phage_capsid-like_C"/>
</dbReference>
<protein>
    <submittedName>
        <fullName evidence="4">HK97 family phage major capsid protein</fullName>
    </submittedName>
</protein>
<organism evidence="4">
    <name type="scientific">Bacillus subtilis subsp. natto</name>
    <dbReference type="NCBI Taxonomy" id="86029"/>
    <lineage>
        <taxon>Bacteria</taxon>
        <taxon>Bacillati</taxon>
        <taxon>Bacillota</taxon>
        <taxon>Bacilli</taxon>
        <taxon>Bacillales</taxon>
        <taxon>Bacillaceae</taxon>
        <taxon>Bacillus</taxon>
    </lineage>
</organism>
<dbReference type="AlphaFoldDB" id="E9RJA1"/>
<dbReference type="SUPFAM" id="SSF56563">
    <property type="entry name" value="Major capsid protein gp5"/>
    <property type="match status" value="1"/>
</dbReference>
<reference evidence="4" key="2">
    <citation type="submission" date="2011-02" db="EMBL/GenBank/DDBJ databases">
        <title>Genetic factors for stable replication of pLS32 in Bacillus subtilis.</title>
        <authorList>
            <person name="Itaya M."/>
        </authorList>
    </citation>
    <scope>NUCLEOTIDE SEQUENCE</scope>
    <source>
        <strain evidence="4">IAM 11631</strain>
        <plasmid evidence="4">pLS32</plasmid>
    </source>
</reference>
<geneLocation type="plasmid" evidence="4">
    <name>pLS32</name>
</geneLocation>
<comment type="subcellular location">
    <subcellularLocation>
        <location evidence="1">Virion</location>
    </subcellularLocation>
</comment>